<dbReference type="InterPro" id="IPR015943">
    <property type="entry name" value="WD40/YVTN_repeat-like_dom_sf"/>
</dbReference>
<dbReference type="PROSITE" id="PS50082">
    <property type="entry name" value="WD_REPEATS_2"/>
    <property type="match status" value="5"/>
</dbReference>
<accession>A0ABT5EC27</accession>
<dbReference type="SMART" id="SM00220">
    <property type="entry name" value="S_TKc"/>
    <property type="match status" value="1"/>
</dbReference>
<dbReference type="RefSeq" id="WP_272091952.1">
    <property type="nucleotide sequence ID" value="NZ_JAQNDL010000005.1"/>
</dbReference>
<dbReference type="InterPro" id="IPR001680">
    <property type="entry name" value="WD40_rpt"/>
</dbReference>
<evidence type="ECO:0000256" key="2">
    <source>
        <dbReference type="ARBA" id="ARBA00022737"/>
    </source>
</evidence>
<keyword evidence="5" id="KW-1133">Transmembrane helix</keyword>
<keyword evidence="7" id="KW-0808">Transferase</keyword>
<dbReference type="Gene3D" id="2.130.10.10">
    <property type="entry name" value="YVTN repeat-like/Quinoprotein amine dehydrogenase"/>
    <property type="match status" value="4"/>
</dbReference>
<reference evidence="7 8" key="1">
    <citation type="submission" date="2022-11" db="EMBL/GenBank/DDBJ databases">
        <title>Minimal conservation of predation-associated metabolite biosynthetic gene clusters underscores biosynthetic potential of Myxococcota including descriptions for ten novel species: Archangium lansinium sp. nov., Myxococcus landrumus sp. nov., Nannocystis bai.</title>
        <authorList>
            <person name="Ahearne A."/>
            <person name="Stevens C."/>
            <person name="Dowd S."/>
        </authorList>
    </citation>
    <scope>NUCLEOTIDE SEQUENCE [LARGE SCALE GENOMIC DNA]</scope>
    <source>
        <strain evidence="7 8">BB15-2</strain>
    </source>
</reference>
<organism evidence="7 8">
    <name type="scientific">Nannocystis bainbridge</name>
    <dbReference type="NCBI Taxonomy" id="2995303"/>
    <lineage>
        <taxon>Bacteria</taxon>
        <taxon>Pseudomonadati</taxon>
        <taxon>Myxococcota</taxon>
        <taxon>Polyangia</taxon>
        <taxon>Nannocystales</taxon>
        <taxon>Nannocystaceae</taxon>
        <taxon>Nannocystis</taxon>
    </lineage>
</organism>
<dbReference type="EMBL" id="JAQNDL010000005">
    <property type="protein sequence ID" value="MDC0723411.1"/>
    <property type="molecule type" value="Genomic_DNA"/>
</dbReference>
<evidence type="ECO:0000256" key="1">
    <source>
        <dbReference type="ARBA" id="ARBA00022574"/>
    </source>
</evidence>
<feature type="transmembrane region" description="Helical" evidence="5">
    <location>
        <begin position="344"/>
        <end position="364"/>
    </location>
</feature>
<dbReference type="InterPro" id="IPR019775">
    <property type="entry name" value="WD40_repeat_CS"/>
</dbReference>
<evidence type="ECO:0000256" key="4">
    <source>
        <dbReference type="SAM" id="MobiDB-lite"/>
    </source>
</evidence>
<feature type="region of interest" description="Disordered" evidence="4">
    <location>
        <begin position="1"/>
        <end position="39"/>
    </location>
</feature>
<dbReference type="PROSITE" id="PS50294">
    <property type="entry name" value="WD_REPEATS_REGION"/>
    <property type="match status" value="4"/>
</dbReference>
<evidence type="ECO:0000259" key="6">
    <source>
        <dbReference type="PROSITE" id="PS50011"/>
    </source>
</evidence>
<dbReference type="PROSITE" id="PS00108">
    <property type="entry name" value="PROTEIN_KINASE_ST"/>
    <property type="match status" value="1"/>
</dbReference>
<dbReference type="SUPFAM" id="SSF50998">
    <property type="entry name" value="Quinoprotein alcohol dehydrogenase-like"/>
    <property type="match status" value="1"/>
</dbReference>
<keyword evidence="8" id="KW-1185">Reference proteome</keyword>
<dbReference type="PANTHER" id="PTHR19879">
    <property type="entry name" value="TRANSCRIPTION INITIATION FACTOR TFIID"/>
    <property type="match status" value="1"/>
</dbReference>
<feature type="compositionally biased region" description="Basic and acidic residues" evidence="4">
    <location>
        <begin position="11"/>
        <end position="21"/>
    </location>
</feature>
<dbReference type="Pfam" id="PF00400">
    <property type="entry name" value="WD40"/>
    <property type="match status" value="5"/>
</dbReference>
<dbReference type="Gene3D" id="1.10.510.10">
    <property type="entry name" value="Transferase(Phosphotransferase) domain 1"/>
    <property type="match status" value="1"/>
</dbReference>
<evidence type="ECO:0000313" key="8">
    <source>
        <dbReference type="Proteomes" id="UP001221686"/>
    </source>
</evidence>
<keyword evidence="2" id="KW-0677">Repeat</keyword>
<evidence type="ECO:0000313" key="7">
    <source>
        <dbReference type="EMBL" id="MDC0723411.1"/>
    </source>
</evidence>
<feature type="repeat" description="WD" evidence="3">
    <location>
        <begin position="958"/>
        <end position="999"/>
    </location>
</feature>
<dbReference type="InterPro" id="IPR020472">
    <property type="entry name" value="WD40_PAC1"/>
</dbReference>
<keyword evidence="5" id="KW-0472">Membrane</keyword>
<dbReference type="CDD" id="cd14014">
    <property type="entry name" value="STKc_PknB_like"/>
    <property type="match status" value="1"/>
</dbReference>
<sequence>MAHSSEQGVEASHDTHDDPLGDAHTLSAPPSRASTTPELPRVARDAYVIGQEVAQGGIGRVSWARDRRLDRPVAIKELLVWTERQERRFVREALLTARLQHPAIVPIYEAARWPEGAPFYAMKLVSGRSLADLVAQSRSFTERLSLLPHVLTVAQAVAYAHSLRIIHRDLKPANVLVGEFGETVVIDWGLAKDLGEDEPVADSVGPGGEGLTIDGAIMGTPSYMPPEQAAGAAVDERADVYALGAVLYHVLAAVAPYDGAPWERLLVEIAGGPPRSIEQLAPLVPDELAAIVHKAMAREPADRYRTAAEMAADLERFQTGRIVAAHTYSARQLLARYWRRHRTALTVAAAALVLVAGVLFAAFVKTDRARQFAELKEREAVEASRAADLARHAAEDARAQATARADGITLLQAQDALRRDPNKALAWLKTLSPEFADAARVRRIAADAQARGISRAFRGHSEFINRVSVAPDGATFVTASDDKTARVWDLANGEARVLAGHDDEIWNAQHTLDGATIATVSKDSTLRLWDARTGAARAVFAVSPTRELMMRADGAILGGRTNSGAAWILRPGATAVESLTPAADPPRFSNLSLDGRRLIVQPHAGDVYVRDVEGERRRDLPGTRGATGKWFLDRRGDVAINLAADAVVLWDLATMTPRPLDVGTHSRRPAFSYAGDRVAFAVGADIVVHAVRTGALVRRLVGHEGPIEMVGFASDDRRLVSGSVDRTVRTWNLGSGASEVLAGFEGVVTDAELLADGRSILAVSTAGEVRLFEPRRAGRIVTDHDAPTTGLALSHDGRAASLDERGRLRICDLDGRLLAEHAVPPAPQPHLLTAPDGRRFAGLARSWISVPDGRHPDRDAAPARLLLGSFDGAAPTRHDLPAAALELVWRTDGGAVLVALADGSVLQVDIHGAVVERDRFAAPATSLAVSPDGAWLAAGSEDGSLRLTGLATGEHRPLARHDERVTALAFAPGGTWLASGCADHTARLWRLQDGSFRAFDEGGHGVEQLAFSADGGALFILSGGETQLRHLSVETGDSLPPLPGHLGKLLGFTVAADGRRLLTHGADGAVRVIDLADGEGRTLAGHTLPITGAGFAAGGRTIVTLGREGTLRAWPDDLPETMPELRAWLDAATPERIAGR</sequence>
<dbReference type="PRINTS" id="PR00320">
    <property type="entry name" value="GPROTEINBRPT"/>
</dbReference>
<dbReference type="InterPro" id="IPR008271">
    <property type="entry name" value="Ser/Thr_kinase_AS"/>
</dbReference>
<dbReference type="PROSITE" id="PS50011">
    <property type="entry name" value="PROTEIN_KINASE_DOM"/>
    <property type="match status" value="1"/>
</dbReference>
<dbReference type="SMART" id="SM00320">
    <property type="entry name" value="WD40"/>
    <property type="match status" value="9"/>
</dbReference>
<comment type="caution">
    <text evidence="7">The sequence shown here is derived from an EMBL/GenBank/DDBJ whole genome shotgun (WGS) entry which is preliminary data.</text>
</comment>
<feature type="repeat" description="WD" evidence="3">
    <location>
        <begin position="1083"/>
        <end position="1114"/>
    </location>
</feature>
<dbReference type="PROSITE" id="PS00678">
    <property type="entry name" value="WD_REPEATS_1"/>
    <property type="match status" value="2"/>
</dbReference>
<dbReference type="SUPFAM" id="SSF56112">
    <property type="entry name" value="Protein kinase-like (PK-like)"/>
    <property type="match status" value="1"/>
</dbReference>
<dbReference type="Pfam" id="PF00069">
    <property type="entry name" value="Pkinase"/>
    <property type="match status" value="1"/>
</dbReference>
<keyword evidence="1 3" id="KW-0853">WD repeat</keyword>
<proteinExistence type="predicted"/>
<evidence type="ECO:0000256" key="3">
    <source>
        <dbReference type="PROSITE-ProRule" id="PRU00221"/>
    </source>
</evidence>
<feature type="repeat" description="WD" evidence="3">
    <location>
        <begin position="457"/>
        <end position="498"/>
    </location>
</feature>
<dbReference type="Gene3D" id="3.30.200.20">
    <property type="entry name" value="Phosphorylase Kinase, domain 1"/>
    <property type="match status" value="1"/>
</dbReference>
<dbReference type="PANTHER" id="PTHR19879:SF9">
    <property type="entry name" value="TRANSCRIPTION INITIATION FACTOR TFIID SUBUNIT 5"/>
    <property type="match status" value="1"/>
</dbReference>
<dbReference type="SUPFAM" id="SSF82171">
    <property type="entry name" value="DPP6 N-terminal domain-like"/>
    <property type="match status" value="1"/>
</dbReference>
<name>A0ABT5EC27_9BACT</name>
<feature type="domain" description="Protein kinase" evidence="6">
    <location>
        <begin position="47"/>
        <end position="317"/>
    </location>
</feature>
<gene>
    <name evidence="7" type="ORF">POL25_41405</name>
</gene>
<dbReference type="InterPro" id="IPR011009">
    <property type="entry name" value="Kinase-like_dom_sf"/>
</dbReference>
<feature type="repeat" description="WD" evidence="3">
    <location>
        <begin position="700"/>
        <end position="741"/>
    </location>
</feature>
<dbReference type="InterPro" id="IPR011047">
    <property type="entry name" value="Quinoprotein_ADH-like_sf"/>
</dbReference>
<protein>
    <submittedName>
        <fullName evidence="7">Serine/threonine-protein kinase</fullName>
    </submittedName>
</protein>
<keyword evidence="5" id="KW-0812">Transmembrane</keyword>
<dbReference type="InterPro" id="IPR000719">
    <property type="entry name" value="Prot_kinase_dom"/>
</dbReference>
<dbReference type="Proteomes" id="UP001221686">
    <property type="component" value="Unassembled WGS sequence"/>
</dbReference>
<keyword evidence="7" id="KW-0418">Kinase</keyword>
<feature type="repeat" description="WD" evidence="3">
    <location>
        <begin position="498"/>
        <end position="539"/>
    </location>
</feature>
<evidence type="ECO:0000256" key="5">
    <source>
        <dbReference type="SAM" id="Phobius"/>
    </source>
</evidence>
<dbReference type="GO" id="GO:0016301">
    <property type="term" value="F:kinase activity"/>
    <property type="evidence" value="ECO:0007669"/>
    <property type="project" value="UniProtKB-KW"/>
</dbReference>